<dbReference type="RefSeq" id="WP_157020974.1">
    <property type="nucleotide sequence ID" value="NZ_WQLV01000001.1"/>
</dbReference>
<sequence length="136" mass="14375">MAKSATPILKIISGPSPTSQGVASATSGGISPLISALSTAADLAPLDGKQLFRFLHFRMATAKRAENRSKWFGGRLLNKLSGESPDYIPLSGAQVRQAFGAAGIQPPEFAVAAGQYEMRLDFARKAFDALKAEHDA</sequence>
<reference evidence="1 2" key="1">
    <citation type="submission" date="2019-12" db="EMBL/GenBank/DDBJ databases">
        <authorList>
            <person name="Zhang Y.-J."/>
        </authorList>
    </citation>
    <scope>NUCLEOTIDE SEQUENCE [LARGE SCALE GENOMIC DNA]</scope>
    <source>
        <strain evidence="1 2">CY05</strain>
    </source>
</reference>
<dbReference type="AlphaFoldDB" id="A0A6L6WF95"/>
<proteinExistence type="predicted"/>
<evidence type="ECO:0000313" key="2">
    <source>
        <dbReference type="Proteomes" id="UP000478892"/>
    </source>
</evidence>
<gene>
    <name evidence="1" type="ORF">GO984_02545</name>
</gene>
<evidence type="ECO:0000313" key="1">
    <source>
        <dbReference type="EMBL" id="MVO14677.1"/>
    </source>
</evidence>
<dbReference type="Proteomes" id="UP000478892">
    <property type="component" value="Unassembled WGS sequence"/>
</dbReference>
<organism evidence="1 2">
    <name type="scientific">Parasedimentitalea huanghaiensis</name>
    <dbReference type="NCBI Taxonomy" id="2682100"/>
    <lineage>
        <taxon>Bacteria</taxon>
        <taxon>Pseudomonadati</taxon>
        <taxon>Pseudomonadota</taxon>
        <taxon>Alphaproteobacteria</taxon>
        <taxon>Rhodobacterales</taxon>
        <taxon>Paracoccaceae</taxon>
        <taxon>Parasedimentitalea</taxon>
    </lineage>
</organism>
<comment type="caution">
    <text evidence="1">The sequence shown here is derived from an EMBL/GenBank/DDBJ whole genome shotgun (WGS) entry which is preliminary data.</text>
</comment>
<dbReference type="EMBL" id="WQLV01000001">
    <property type="protein sequence ID" value="MVO14677.1"/>
    <property type="molecule type" value="Genomic_DNA"/>
</dbReference>
<accession>A0A6L6WF95</accession>
<name>A0A6L6WF95_9RHOB</name>
<protein>
    <submittedName>
        <fullName evidence="1">Uncharacterized protein</fullName>
    </submittedName>
</protein>
<keyword evidence="2" id="KW-1185">Reference proteome</keyword>